<protein>
    <submittedName>
        <fullName evidence="2">Uncharacterized protein</fullName>
    </submittedName>
</protein>
<feature type="region of interest" description="Disordered" evidence="1">
    <location>
        <begin position="1"/>
        <end position="61"/>
    </location>
</feature>
<comment type="caution">
    <text evidence="2">The sequence shown here is derived from an EMBL/GenBank/DDBJ whole genome shotgun (WGS) entry which is preliminary data.</text>
</comment>
<evidence type="ECO:0000313" key="2">
    <source>
        <dbReference type="EMBL" id="TNN46362.1"/>
    </source>
</evidence>
<organism evidence="2 3">
    <name type="scientific">Liparis tanakae</name>
    <name type="common">Tanaka's snailfish</name>
    <dbReference type="NCBI Taxonomy" id="230148"/>
    <lineage>
        <taxon>Eukaryota</taxon>
        <taxon>Metazoa</taxon>
        <taxon>Chordata</taxon>
        <taxon>Craniata</taxon>
        <taxon>Vertebrata</taxon>
        <taxon>Euteleostomi</taxon>
        <taxon>Actinopterygii</taxon>
        <taxon>Neopterygii</taxon>
        <taxon>Teleostei</taxon>
        <taxon>Neoteleostei</taxon>
        <taxon>Acanthomorphata</taxon>
        <taxon>Eupercaria</taxon>
        <taxon>Perciformes</taxon>
        <taxon>Cottioidei</taxon>
        <taxon>Cottales</taxon>
        <taxon>Liparidae</taxon>
        <taxon>Liparis</taxon>
    </lineage>
</organism>
<reference evidence="2 3" key="1">
    <citation type="submission" date="2019-03" db="EMBL/GenBank/DDBJ databases">
        <title>First draft genome of Liparis tanakae, snailfish: a comprehensive survey of snailfish specific genes.</title>
        <authorList>
            <person name="Kim W."/>
            <person name="Song I."/>
            <person name="Jeong J.-H."/>
            <person name="Kim D."/>
            <person name="Kim S."/>
            <person name="Ryu S."/>
            <person name="Song J.Y."/>
            <person name="Lee S.K."/>
        </authorList>
    </citation>
    <scope>NUCLEOTIDE SEQUENCE [LARGE SCALE GENOMIC DNA]</scope>
    <source>
        <tissue evidence="2">Muscle</tissue>
    </source>
</reference>
<keyword evidence="3" id="KW-1185">Reference proteome</keyword>
<dbReference type="EMBL" id="SRLO01000793">
    <property type="protein sequence ID" value="TNN46362.1"/>
    <property type="molecule type" value="Genomic_DNA"/>
</dbReference>
<name>A0A4Z2G1G3_9TELE</name>
<sequence>MALRVVGGARTGDVCCSSQLSRSAPPERRTEREQRRLKALRSDWLHPDGPPPSSSGPGVPFKGVRLWVTTSPVELQRAGAVPKMDFLLFPRSFALPEPAGDSISGPWKQ</sequence>
<feature type="compositionally biased region" description="Basic and acidic residues" evidence="1">
    <location>
        <begin position="25"/>
        <end position="46"/>
    </location>
</feature>
<accession>A0A4Z2G1G3</accession>
<gene>
    <name evidence="2" type="ORF">EYF80_043450</name>
</gene>
<dbReference type="AlphaFoldDB" id="A0A4Z2G1G3"/>
<evidence type="ECO:0000256" key="1">
    <source>
        <dbReference type="SAM" id="MobiDB-lite"/>
    </source>
</evidence>
<proteinExistence type="predicted"/>
<evidence type="ECO:0000313" key="3">
    <source>
        <dbReference type="Proteomes" id="UP000314294"/>
    </source>
</evidence>
<dbReference type="Proteomes" id="UP000314294">
    <property type="component" value="Unassembled WGS sequence"/>
</dbReference>